<dbReference type="SUPFAM" id="SSF81296">
    <property type="entry name" value="E set domains"/>
    <property type="match status" value="1"/>
</dbReference>
<dbReference type="GO" id="GO:0007399">
    <property type="term" value="P:nervous system development"/>
    <property type="evidence" value="ECO:0007669"/>
    <property type="project" value="UniProtKB-ARBA"/>
</dbReference>
<dbReference type="AlphaFoldDB" id="A0A8C6WI45"/>
<reference evidence="3" key="2">
    <citation type="submission" date="2025-09" db="UniProtKB">
        <authorList>
            <consortium name="Ensembl"/>
        </authorList>
    </citation>
    <scope>IDENTIFICATION</scope>
</reference>
<keyword evidence="4" id="KW-1185">Reference proteome</keyword>
<dbReference type="InterPro" id="IPR050779">
    <property type="entry name" value="Transglutaminase"/>
</dbReference>
<feature type="domain" description="Transglutaminase-like" evidence="2">
    <location>
        <begin position="260"/>
        <end position="328"/>
    </location>
</feature>
<dbReference type="InterPro" id="IPR001102">
    <property type="entry name" value="Transglutaminase_N"/>
</dbReference>
<dbReference type="PANTHER" id="PTHR11590">
    <property type="entry name" value="PROTEIN-GLUTAMINE GAMMA-GLUTAMYLTRANSFERASE"/>
    <property type="match status" value="1"/>
</dbReference>
<evidence type="ECO:0000313" key="4">
    <source>
        <dbReference type="Proteomes" id="UP000694523"/>
    </source>
</evidence>
<dbReference type="InterPro" id="IPR036985">
    <property type="entry name" value="Transglutaminase-like_sf"/>
</dbReference>
<dbReference type="PANTHER" id="PTHR11590:SF42">
    <property type="entry name" value="COAGULATION FACTOR XIII A CHAIN"/>
    <property type="match status" value="1"/>
</dbReference>
<evidence type="ECO:0000259" key="2">
    <source>
        <dbReference type="SMART" id="SM00460"/>
    </source>
</evidence>
<dbReference type="Gene3D" id="2.60.40.10">
    <property type="entry name" value="Immunoglobulins"/>
    <property type="match status" value="2"/>
</dbReference>
<evidence type="ECO:0000313" key="3">
    <source>
        <dbReference type="Ensembl" id="ENSNMLP00000009002.1"/>
    </source>
</evidence>
<dbReference type="InterPro" id="IPR002931">
    <property type="entry name" value="Transglutaminase-like"/>
</dbReference>
<reference evidence="3" key="1">
    <citation type="submission" date="2025-08" db="UniProtKB">
        <authorList>
            <consortium name="Ensembl"/>
        </authorList>
    </citation>
    <scope>IDENTIFICATION</scope>
</reference>
<protein>
    <recommendedName>
        <fullName evidence="2">Transglutaminase-like domain-containing protein</fullName>
    </recommendedName>
</protein>
<dbReference type="Proteomes" id="UP000694523">
    <property type="component" value="Unplaced"/>
</dbReference>
<accession>A0A8C6WI45</accession>
<dbReference type="InterPro" id="IPR013783">
    <property type="entry name" value="Ig-like_fold"/>
</dbReference>
<dbReference type="SMART" id="SM00460">
    <property type="entry name" value="TGc"/>
    <property type="match status" value="1"/>
</dbReference>
<comment type="similarity">
    <text evidence="1">Belongs to the transglutaminase superfamily. Transglutaminase family.</text>
</comment>
<dbReference type="InterPro" id="IPR014756">
    <property type="entry name" value="Ig_E-set"/>
</dbReference>
<dbReference type="SUPFAM" id="SSF54001">
    <property type="entry name" value="Cysteine proteinases"/>
    <property type="match status" value="1"/>
</dbReference>
<name>A0A8C6WI45_9GOBI</name>
<proteinExistence type="inferred from homology"/>
<organism evidence="3 4">
    <name type="scientific">Neogobius melanostomus</name>
    <name type="common">round goby</name>
    <dbReference type="NCBI Taxonomy" id="47308"/>
    <lineage>
        <taxon>Eukaryota</taxon>
        <taxon>Metazoa</taxon>
        <taxon>Chordata</taxon>
        <taxon>Craniata</taxon>
        <taxon>Vertebrata</taxon>
        <taxon>Euteleostomi</taxon>
        <taxon>Actinopterygii</taxon>
        <taxon>Neopterygii</taxon>
        <taxon>Teleostei</taxon>
        <taxon>Neoteleostei</taxon>
        <taxon>Acanthomorphata</taxon>
        <taxon>Gobiaria</taxon>
        <taxon>Gobiiformes</taxon>
        <taxon>Gobioidei</taxon>
        <taxon>Gobiidae</taxon>
        <taxon>Benthophilinae</taxon>
        <taxon>Neogobiini</taxon>
        <taxon>Neogobius</taxon>
    </lineage>
</organism>
<evidence type="ECO:0000256" key="1">
    <source>
        <dbReference type="ARBA" id="ARBA00005968"/>
    </source>
</evidence>
<dbReference type="Ensembl" id="ENSNMLT00000010203.1">
    <property type="protein sequence ID" value="ENSNMLP00000009002.1"/>
    <property type="gene ID" value="ENSNMLG00000006318.1"/>
</dbReference>
<dbReference type="InterPro" id="IPR038765">
    <property type="entry name" value="Papain-like_cys_pep_sf"/>
</dbReference>
<dbReference type="Gene3D" id="3.90.260.10">
    <property type="entry name" value="Transglutaminase-like"/>
    <property type="match status" value="1"/>
</dbReference>
<sequence length="332" mass="37131">MPESRQYRVSLESIISFICLNISNFKCVTVTGSHVLVSSAGPLTVEDVDLLKNENAAAHKTSMYRMKELVIRRGAPFQMKITFNRPVTPQDMFQVQFRIGESFTLQQGATLLLRVTPAPDAVVGKYLVVVGVALANGLQYTPDSLRLPLYVLFNAFHPDDVVYLQNQSDAHMYVMKDNGVIYVGDYPQYSSKPWNYGQFEAGVLDACIYIMDKSELPIADRGDVVKVCRMASAMINSHDDQGVLVGNWSDDFSLGSPPTLAPVSFAQCWVYAGVLNTFLRCLGLASRVITNFFSAHDNNGNLRTDLVFTADMQPDSRNTRDSIWYQTRHNTR</sequence>
<dbReference type="GO" id="GO:0003810">
    <property type="term" value="F:protein-glutamine gamma-glutamyltransferase activity"/>
    <property type="evidence" value="ECO:0007669"/>
    <property type="project" value="TreeGrafter"/>
</dbReference>
<dbReference type="Pfam" id="PF00868">
    <property type="entry name" value="Transglut_N"/>
    <property type="match status" value="1"/>
</dbReference>